<keyword evidence="3" id="KW-1185">Reference proteome</keyword>
<dbReference type="InterPro" id="IPR019422">
    <property type="entry name" value="7TM_GPCR_serpentine_rcpt_Srh"/>
</dbReference>
<dbReference type="OrthoDB" id="5824920at2759"/>
<name>A0A8S1EEX9_9PELO</name>
<evidence type="ECO:0000313" key="2">
    <source>
        <dbReference type="EMBL" id="CAB3398365.1"/>
    </source>
</evidence>
<organism evidence="2 3">
    <name type="scientific">Caenorhabditis bovis</name>
    <dbReference type="NCBI Taxonomy" id="2654633"/>
    <lineage>
        <taxon>Eukaryota</taxon>
        <taxon>Metazoa</taxon>
        <taxon>Ecdysozoa</taxon>
        <taxon>Nematoda</taxon>
        <taxon>Chromadorea</taxon>
        <taxon>Rhabditida</taxon>
        <taxon>Rhabditina</taxon>
        <taxon>Rhabditomorpha</taxon>
        <taxon>Rhabditoidea</taxon>
        <taxon>Rhabditidae</taxon>
        <taxon>Peloderinae</taxon>
        <taxon>Caenorhabditis</taxon>
    </lineage>
</organism>
<gene>
    <name evidence="2" type="ORF">CBOVIS_LOCUS1646</name>
</gene>
<reference evidence="2 3" key="1">
    <citation type="submission" date="2020-04" db="EMBL/GenBank/DDBJ databases">
        <authorList>
            <person name="Laetsch R D."/>
            <person name="Stevens L."/>
            <person name="Kumar S."/>
            <person name="Blaxter L. M."/>
        </authorList>
    </citation>
    <scope>NUCLEOTIDE SEQUENCE [LARGE SCALE GENOMIC DNA]</scope>
</reference>
<protein>
    <recommendedName>
        <fullName evidence="4">Serpentine Receptor, class H</fullName>
    </recommendedName>
</protein>
<accession>A0A8S1EEX9</accession>
<feature type="transmembrane region" description="Helical" evidence="1">
    <location>
        <begin position="21"/>
        <end position="41"/>
    </location>
</feature>
<keyword evidence="1" id="KW-0472">Membrane</keyword>
<dbReference type="Pfam" id="PF10318">
    <property type="entry name" value="7TM_GPCR_Srh"/>
    <property type="match status" value="1"/>
</dbReference>
<feature type="transmembrane region" description="Helical" evidence="1">
    <location>
        <begin position="125"/>
        <end position="146"/>
    </location>
</feature>
<dbReference type="Proteomes" id="UP000494206">
    <property type="component" value="Unassembled WGS sequence"/>
</dbReference>
<keyword evidence="1" id="KW-0812">Transmembrane</keyword>
<dbReference type="PANTHER" id="PTHR46891">
    <property type="entry name" value="SERPENTINE RECEPTOR, CLASS H-RELATED"/>
    <property type="match status" value="1"/>
</dbReference>
<comment type="caution">
    <text evidence="2">The sequence shown here is derived from an EMBL/GenBank/DDBJ whole genome shotgun (WGS) entry which is preliminary data.</text>
</comment>
<evidence type="ECO:0008006" key="4">
    <source>
        <dbReference type="Google" id="ProtNLM"/>
    </source>
</evidence>
<feature type="transmembrane region" description="Helical" evidence="1">
    <location>
        <begin position="233"/>
        <end position="261"/>
    </location>
</feature>
<sequence length="325" mass="36544">MTRTVEMYKCLQQSPQIYRLLMHYLHLVTIPLYSVSIYVLVSKTTKEHRVRGLHILINATNDISAIPSLPFNGNSDVFDLNGLLAFYALMYLIMHIFISILEMFRFRYNVVIDQTSMSYSIVCNLYKVNYGFCILSPIIAGCALPSCLSHQLLYKNQLFDRYNDAVPIEIMCNTAVIAPPITDTVTLLNLSIITILCVLGGIIITTTTRGILKKLDEMSSNMSARTVALQRMLLISLVVQGLVHCIMLIIPIATFLYAIVYVLTNDVIAYIGILVISFHGSFSTIAMIIFTKPVQDGIKGLFRPIVERRSTIQLSAVAILWNKSM</sequence>
<dbReference type="EMBL" id="CADEPM010000001">
    <property type="protein sequence ID" value="CAB3398365.1"/>
    <property type="molecule type" value="Genomic_DNA"/>
</dbReference>
<keyword evidence="1" id="KW-1133">Transmembrane helix</keyword>
<feature type="transmembrane region" description="Helical" evidence="1">
    <location>
        <begin position="84"/>
        <end position="104"/>
    </location>
</feature>
<evidence type="ECO:0000313" key="3">
    <source>
        <dbReference type="Proteomes" id="UP000494206"/>
    </source>
</evidence>
<dbReference type="AlphaFoldDB" id="A0A8S1EEX9"/>
<feature type="transmembrane region" description="Helical" evidence="1">
    <location>
        <begin position="190"/>
        <end position="212"/>
    </location>
</feature>
<evidence type="ECO:0000256" key="1">
    <source>
        <dbReference type="SAM" id="Phobius"/>
    </source>
</evidence>
<dbReference type="PANTHER" id="PTHR46891:SF7">
    <property type="entry name" value="SERPENTINE RECEPTOR, CLASS H"/>
    <property type="match status" value="1"/>
</dbReference>
<feature type="transmembrane region" description="Helical" evidence="1">
    <location>
        <begin position="267"/>
        <end position="290"/>
    </location>
</feature>
<proteinExistence type="predicted"/>